<keyword evidence="3" id="KW-1185">Reference proteome</keyword>
<dbReference type="RefSeq" id="WP_089321996.1">
    <property type="nucleotide sequence ID" value="NZ_FZOQ01000055.1"/>
</dbReference>
<dbReference type="Proteomes" id="UP000198432">
    <property type="component" value="Unassembled WGS sequence"/>
</dbReference>
<name>A0A239LXS7_9BACT</name>
<accession>A0A239LXS7</accession>
<evidence type="ECO:0000313" key="2">
    <source>
        <dbReference type="EMBL" id="SNT34678.1"/>
    </source>
</evidence>
<dbReference type="CDD" id="cd09620">
    <property type="entry name" value="CBM9_like_3"/>
    <property type="match status" value="1"/>
</dbReference>
<dbReference type="EMBL" id="FZOQ01000055">
    <property type="protein sequence ID" value="SNT34678.1"/>
    <property type="molecule type" value="Genomic_DNA"/>
</dbReference>
<dbReference type="GO" id="GO:0016052">
    <property type="term" value="P:carbohydrate catabolic process"/>
    <property type="evidence" value="ECO:0007669"/>
    <property type="project" value="InterPro"/>
</dbReference>
<feature type="domain" description="Carbohydrate-binding" evidence="1">
    <location>
        <begin position="27"/>
        <end position="213"/>
    </location>
</feature>
<dbReference type="Gene3D" id="2.60.40.1190">
    <property type="match status" value="1"/>
</dbReference>
<proteinExistence type="predicted"/>
<dbReference type="AlphaFoldDB" id="A0A239LXS7"/>
<evidence type="ECO:0000313" key="3">
    <source>
        <dbReference type="Proteomes" id="UP000198432"/>
    </source>
</evidence>
<evidence type="ECO:0000259" key="1">
    <source>
        <dbReference type="Pfam" id="PF16011"/>
    </source>
</evidence>
<organism evidence="2 3">
    <name type="scientific">Pontibacter ummariensis</name>
    <dbReference type="NCBI Taxonomy" id="1610492"/>
    <lineage>
        <taxon>Bacteria</taxon>
        <taxon>Pseudomonadati</taxon>
        <taxon>Bacteroidota</taxon>
        <taxon>Cytophagia</taxon>
        <taxon>Cytophagales</taxon>
        <taxon>Hymenobacteraceae</taxon>
        <taxon>Pontibacter</taxon>
    </lineage>
</organism>
<reference evidence="3" key="1">
    <citation type="submission" date="2017-06" db="EMBL/GenBank/DDBJ databases">
        <authorList>
            <person name="Varghese N."/>
            <person name="Submissions S."/>
        </authorList>
    </citation>
    <scope>NUCLEOTIDE SEQUENCE [LARGE SCALE GENOMIC DNA]</scope>
    <source>
        <strain evidence="3">NKM1</strain>
    </source>
</reference>
<dbReference type="GO" id="GO:0030246">
    <property type="term" value="F:carbohydrate binding"/>
    <property type="evidence" value="ECO:0007669"/>
    <property type="project" value="InterPro"/>
</dbReference>
<protein>
    <submittedName>
        <fullName evidence="2">Carbohydrate-binding family 9</fullName>
    </submittedName>
</protein>
<dbReference type="OrthoDB" id="9801646at2"/>
<dbReference type="InterPro" id="IPR010502">
    <property type="entry name" value="Carb-bd_dom_fam9"/>
</dbReference>
<dbReference type="SUPFAM" id="SSF49344">
    <property type="entry name" value="CBD9-like"/>
    <property type="match status" value="1"/>
</dbReference>
<dbReference type="Pfam" id="PF16011">
    <property type="entry name" value="CBM9_2"/>
    <property type="match status" value="1"/>
</dbReference>
<dbReference type="GO" id="GO:0004553">
    <property type="term" value="F:hydrolase activity, hydrolyzing O-glycosyl compounds"/>
    <property type="evidence" value="ECO:0007669"/>
    <property type="project" value="InterPro"/>
</dbReference>
<gene>
    <name evidence="2" type="ORF">SAMN06296052_1554</name>
</gene>
<sequence length="226" mass="25653">MKQLIVPQTPDLWQDSPISLVTAKLDALPRQGIASCPWSAEEGKPEVYFTLAHNDGCLFLKYRVREKTLLARYRNINDPVYKDSCVEFFIAYGEDSAYYNIEANCLGTCLVGYGKGKNNRKLLPTETVSVIRHHADLKVANKGQSFMVWELTLIIPASVFSEHKLKTFEGQNGRVNFYKCGDDLPEPHYLAWHPIEAPEPDFHRPEYFGQIAFIGALLPAQPLLHQ</sequence>